<dbReference type="KEGG" id="mik:FOE78_07275"/>
<dbReference type="EMBL" id="CP041692">
    <property type="protein sequence ID" value="QDP95730.1"/>
    <property type="molecule type" value="Genomic_DNA"/>
</dbReference>
<dbReference type="Proteomes" id="UP000319263">
    <property type="component" value="Chromosome"/>
</dbReference>
<evidence type="ECO:0000313" key="2">
    <source>
        <dbReference type="Proteomes" id="UP000319263"/>
    </source>
</evidence>
<dbReference type="OrthoDB" id="9815126at2"/>
<dbReference type="SUPFAM" id="SSF55298">
    <property type="entry name" value="YjgF-like"/>
    <property type="match status" value="1"/>
</dbReference>
<proteinExistence type="predicted"/>
<name>A0A516PX29_9ACTN</name>
<protein>
    <submittedName>
        <fullName evidence="1">RidA family protein</fullName>
    </submittedName>
</protein>
<dbReference type="GO" id="GO:0005829">
    <property type="term" value="C:cytosol"/>
    <property type="evidence" value="ECO:0007669"/>
    <property type="project" value="TreeGrafter"/>
</dbReference>
<dbReference type="Pfam" id="PF01042">
    <property type="entry name" value="Ribonuc_L-PSP"/>
    <property type="match status" value="1"/>
</dbReference>
<dbReference type="PANTHER" id="PTHR11803:SF44">
    <property type="entry name" value="RUTC FAMILY PROTEIN YJGH"/>
    <property type="match status" value="1"/>
</dbReference>
<accession>A0A516PX29</accession>
<evidence type="ECO:0000313" key="1">
    <source>
        <dbReference type="EMBL" id="QDP95730.1"/>
    </source>
</evidence>
<dbReference type="InterPro" id="IPR035959">
    <property type="entry name" value="RutC-like_sf"/>
</dbReference>
<dbReference type="PANTHER" id="PTHR11803">
    <property type="entry name" value="2-IMINOBUTANOATE/2-IMINOPROPANOATE DEAMINASE RIDA"/>
    <property type="match status" value="1"/>
</dbReference>
<gene>
    <name evidence="1" type="ORF">FOE78_07275</name>
</gene>
<dbReference type="CDD" id="cd00448">
    <property type="entry name" value="YjgF_YER057c_UK114_family"/>
    <property type="match status" value="1"/>
</dbReference>
<reference evidence="1 2" key="1">
    <citation type="submission" date="2019-07" db="EMBL/GenBank/DDBJ databases">
        <title>Microlunatus dokdonensis sp. nov. isolated from the rhizospheric soil of the wild plant Elymus tsukushiensis.</title>
        <authorList>
            <person name="Ghim S.-Y."/>
            <person name="Hwang Y.-J."/>
            <person name="Son J.-S."/>
            <person name="Shin J.-H."/>
        </authorList>
    </citation>
    <scope>NUCLEOTIDE SEQUENCE [LARGE SCALE GENOMIC DNA]</scope>
    <source>
        <strain evidence="1 2">KUDC0627</strain>
    </source>
</reference>
<keyword evidence="2" id="KW-1185">Reference proteome</keyword>
<dbReference type="Gene3D" id="3.30.1330.40">
    <property type="entry name" value="RutC-like"/>
    <property type="match status" value="1"/>
</dbReference>
<dbReference type="RefSeq" id="WP_143985698.1">
    <property type="nucleotide sequence ID" value="NZ_CP041692.1"/>
</dbReference>
<dbReference type="InterPro" id="IPR006175">
    <property type="entry name" value="YjgF/YER057c/UK114"/>
</dbReference>
<dbReference type="AlphaFoldDB" id="A0A516PX29"/>
<organism evidence="1 2">
    <name type="scientific">Microlunatus elymi</name>
    <dbReference type="NCBI Taxonomy" id="2596828"/>
    <lineage>
        <taxon>Bacteria</taxon>
        <taxon>Bacillati</taxon>
        <taxon>Actinomycetota</taxon>
        <taxon>Actinomycetes</taxon>
        <taxon>Propionibacteriales</taxon>
        <taxon>Propionibacteriaceae</taxon>
        <taxon>Microlunatus</taxon>
    </lineage>
</organism>
<dbReference type="GO" id="GO:0019239">
    <property type="term" value="F:deaminase activity"/>
    <property type="evidence" value="ECO:0007669"/>
    <property type="project" value="TreeGrafter"/>
</dbReference>
<sequence length="131" mass="13487">MIEPIHPSGTNNSGKGVPGIPLTPGIKAGDFLFVSGQVATDDDGSVIIGDFEAEVNGAIDNVFAVVEAAGGSTDKIVKINAYLSNGASFARFNELYAARFGDVPPARTTVVSGFGNPDVRVELEAVAYLGD</sequence>